<dbReference type="EMBL" id="JGYQ01000015">
    <property type="protein sequence ID" value="KFI47061.1"/>
    <property type="molecule type" value="Genomic_DNA"/>
</dbReference>
<sequence length="114" mass="11768">MTGNTRVSIVLARMLTAILAVTGLAVVAPVAHAVDNPTITLDACSIPISSADTSHAYTEYLVAEYDLSNVQPNATQSTYLDASGIAFFTVIGVAVITLAGVFASRARKAAKLVA</sequence>
<protein>
    <submittedName>
        <fullName evidence="3">Uncharacterized protein</fullName>
    </submittedName>
</protein>
<name>A0A086ZKL1_9BIFI</name>
<dbReference type="AlphaFoldDB" id="A0A086ZKL1"/>
<keyword evidence="2" id="KW-0732">Signal</keyword>
<dbReference type="GeneID" id="303204144"/>
<keyword evidence="1" id="KW-1133">Transmembrane helix</keyword>
<dbReference type="RefSeq" id="WP_152595611.1">
    <property type="nucleotide sequence ID" value="NZ_JGYQ01000015.1"/>
</dbReference>
<feature type="transmembrane region" description="Helical" evidence="1">
    <location>
        <begin position="82"/>
        <end position="103"/>
    </location>
</feature>
<evidence type="ECO:0000256" key="2">
    <source>
        <dbReference type="SAM" id="SignalP"/>
    </source>
</evidence>
<feature type="chain" id="PRO_5001817976" evidence="2">
    <location>
        <begin position="34"/>
        <end position="114"/>
    </location>
</feature>
<proteinExistence type="predicted"/>
<reference evidence="3 4" key="1">
    <citation type="submission" date="2014-03" db="EMBL/GenBank/DDBJ databases">
        <title>Genomics of Bifidobacteria.</title>
        <authorList>
            <person name="Ventura M."/>
            <person name="Milani C."/>
            <person name="Lugli G.A."/>
        </authorList>
    </citation>
    <scope>NUCLEOTIDE SEQUENCE [LARGE SCALE GENOMIC DNA]</scope>
    <source>
        <strain evidence="3 4">LMG 10736</strain>
    </source>
</reference>
<keyword evidence="1" id="KW-0812">Transmembrane</keyword>
<evidence type="ECO:0000313" key="4">
    <source>
        <dbReference type="Proteomes" id="UP000029093"/>
    </source>
</evidence>
<keyword evidence="1" id="KW-0472">Membrane</keyword>
<accession>A0A086ZKL1</accession>
<evidence type="ECO:0000313" key="3">
    <source>
        <dbReference type="EMBL" id="KFI47061.1"/>
    </source>
</evidence>
<feature type="signal peptide" evidence="2">
    <location>
        <begin position="1"/>
        <end position="33"/>
    </location>
</feature>
<comment type="caution">
    <text evidence="3">The sequence shown here is derived from an EMBL/GenBank/DDBJ whole genome shotgun (WGS) entry which is preliminary data.</text>
</comment>
<gene>
    <name evidence="3" type="ORF">BBOU_1032</name>
</gene>
<organism evidence="3 4">
    <name type="scientific">Bifidobacterium boum</name>
    <dbReference type="NCBI Taxonomy" id="78343"/>
    <lineage>
        <taxon>Bacteria</taxon>
        <taxon>Bacillati</taxon>
        <taxon>Actinomycetota</taxon>
        <taxon>Actinomycetes</taxon>
        <taxon>Bifidobacteriales</taxon>
        <taxon>Bifidobacteriaceae</taxon>
        <taxon>Bifidobacterium</taxon>
    </lineage>
</organism>
<keyword evidence="4" id="KW-1185">Reference proteome</keyword>
<dbReference type="Proteomes" id="UP000029093">
    <property type="component" value="Unassembled WGS sequence"/>
</dbReference>
<evidence type="ECO:0000256" key="1">
    <source>
        <dbReference type="SAM" id="Phobius"/>
    </source>
</evidence>